<dbReference type="Gene3D" id="1.25.40.420">
    <property type="match status" value="1"/>
</dbReference>
<dbReference type="Pfam" id="PF00651">
    <property type="entry name" value="BTB"/>
    <property type="match status" value="1"/>
</dbReference>
<dbReference type="SUPFAM" id="SSF54695">
    <property type="entry name" value="POZ domain"/>
    <property type="match status" value="1"/>
</dbReference>
<gene>
    <name evidence="4" type="ORF">MSPICULIGERA_LOCUS1937</name>
</gene>
<feature type="domain" description="BTB" evidence="3">
    <location>
        <begin position="620"/>
        <end position="692"/>
    </location>
</feature>
<dbReference type="InterPro" id="IPR000210">
    <property type="entry name" value="BTB/POZ_dom"/>
</dbReference>
<dbReference type="Gene3D" id="3.30.710.10">
    <property type="entry name" value="Potassium Channel Kv1.1, Chain A"/>
    <property type="match status" value="1"/>
</dbReference>
<keyword evidence="5" id="KW-1185">Reference proteome</keyword>
<dbReference type="InterPro" id="IPR011333">
    <property type="entry name" value="SKP1/BTB/POZ_sf"/>
</dbReference>
<reference evidence="4" key="1">
    <citation type="submission" date="2023-06" db="EMBL/GenBank/DDBJ databases">
        <authorList>
            <person name="Delattre M."/>
        </authorList>
    </citation>
    <scope>NUCLEOTIDE SEQUENCE</scope>
    <source>
        <strain evidence="4">AF72</strain>
    </source>
</reference>
<dbReference type="Proteomes" id="UP001177023">
    <property type="component" value="Unassembled WGS sequence"/>
</dbReference>
<dbReference type="PROSITE" id="PS50097">
    <property type="entry name" value="BTB"/>
    <property type="match status" value="1"/>
</dbReference>
<feature type="compositionally biased region" description="Low complexity" evidence="2">
    <location>
        <begin position="1040"/>
        <end position="1057"/>
    </location>
</feature>
<accession>A0AA36FQ02</accession>
<feature type="compositionally biased region" description="Basic residues" evidence="2">
    <location>
        <begin position="562"/>
        <end position="580"/>
    </location>
</feature>
<comment type="caution">
    <text evidence="4">The sequence shown here is derived from an EMBL/GenBank/DDBJ whole genome shotgun (WGS) entry which is preliminary data.</text>
</comment>
<evidence type="ECO:0000256" key="2">
    <source>
        <dbReference type="SAM" id="MobiDB-lite"/>
    </source>
</evidence>
<evidence type="ECO:0000313" key="4">
    <source>
        <dbReference type="EMBL" id="CAJ0561805.1"/>
    </source>
</evidence>
<dbReference type="InterPro" id="IPR043380">
    <property type="entry name" value="Gcl-like"/>
</dbReference>
<dbReference type="GO" id="GO:0007281">
    <property type="term" value="P:germ cell development"/>
    <property type="evidence" value="ECO:0007669"/>
    <property type="project" value="InterPro"/>
</dbReference>
<dbReference type="PANTHER" id="PTHR23231">
    <property type="entry name" value="GERM CELL-LESS PROTEIN"/>
    <property type="match status" value="1"/>
</dbReference>
<feature type="region of interest" description="Disordered" evidence="2">
    <location>
        <begin position="561"/>
        <end position="586"/>
    </location>
</feature>
<dbReference type="InterPro" id="IPR011705">
    <property type="entry name" value="BACK"/>
</dbReference>
<proteinExistence type="predicted"/>
<evidence type="ECO:0000313" key="5">
    <source>
        <dbReference type="Proteomes" id="UP001177023"/>
    </source>
</evidence>
<dbReference type="PANTHER" id="PTHR23231:SF17">
    <property type="entry name" value="BTB DOMAIN-CONTAINING PROTEIN"/>
    <property type="match status" value="1"/>
</dbReference>
<sequence>MQNGSEPEEPELPDLSSSDGEEPLYAPYDDEGHDTESSTSLADDDAEYDPKPGKKRVRFQGAVQRRSITPSCPRPAQRLRWGTKCNIQSSDKIECPDNETIVSRMGSALLERYNLRDSRVAQTKQLVEWEEGTVLHQEFEVEKCLTSGDVEAHCHRYDVKSLETGRKYRYVAEILEAIPSIVDFEQKFLWQANKAHDADYFGGAYFRAGCLRDQLDGIQPHQYYLQEIHEKVGLTAVGCKMQLRDPAHYSFPYWLYRSLLKIVESLSNLGYVLRDIYPGMFAYDLRSECIVLTEFNFTYKRTATMPSKGCTWEGALEIAPLSFLAGDRRPLNLLDNIESAWYLVVHMLYHPIWFTDPGNTGHVRNAKLHHIGETPAAFNGVAALGSRLYDRLNTGMRALVRAIRSYARDDVDDVQMNQLTAKLYDILAKIPAPSLADICNFFEIQENAIMHGLYVQAVARRMEHLQARHRKTCALRAQQNLVDETVGRHKERAFRLRLKDVREKYRQIDLNQLADDAENFAGPFALPAEQIQVRADRRGVNHLMSIEVNFLRWETARQNMKLPRKTRSPSQRLHARRKARGVNAAPQLQKTNHHLPLRKIAKLDTTKYVYEKLFLAGEQSDVSILAVGHIWSLHKLYLKQCKYFDALFGSESSWKGKDDHKVRLEFPDGKVTVPALHAVLGSLYSNEIELDIKDIEGILAAASFLQLESILTRCDELMAQNISDDSVLQFAILANRYGLWSVVKKSERFLQYGFWRLSKSPKFLKELPFEALARLLSSSDTLSIEGEKEFYQCTRKWIYLHEGGKVSKNKDEFERSITEFYKANPGSFEKYAALWSGIRVHHLLTSSKEADQLRKDGIIPAKLIDQAMVDCWKGFLRNEEEPNEVNEISEEAFYLCALREGMVVDEDPKLWRLISHNSGLDLLLQYTQRYITIRRNVLSQPTTRTVSINGTKKVYYRIVVTDAKGTQLHDTGRESIELRMDHVVVIARFATVFELPLSVHIFHLSSPPCPPSFLYVNQYLNQLHAKEVQLQTDDDEEESPTPTASSPDSNSNSSVEL</sequence>
<dbReference type="SMART" id="SM00225">
    <property type="entry name" value="BTB"/>
    <property type="match status" value="1"/>
</dbReference>
<feature type="region of interest" description="Disordered" evidence="2">
    <location>
        <begin position="1028"/>
        <end position="1057"/>
    </location>
</feature>
<feature type="non-terminal residue" evidence="4">
    <location>
        <position position="1"/>
    </location>
</feature>
<keyword evidence="1" id="KW-0217">Developmental protein</keyword>
<dbReference type="AlphaFoldDB" id="A0AA36FQ02"/>
<organism evidence="4 5">
    <name type="scientific">Mesorhabditis spiculigera</name>
    <dbReference type="NCBI Taxonomy" id="96644"/>
    <lineage>
        <taxon>Eukaryota</taxon>
        <taxon>Metazoa</taxon>
        <taxon>Ecdysozoa</taxon>
        <taxon>Nematoda</taxon>
        <taxon>Chromadorea</taxon>
        <taxon>Rhabditida</taxon>
        <taxon>Rhabditina</taxon>
        <taxon>Rhabditomorpha</taxon>
        <taxon>Rhabditoidea</taxon>
        <taxon>Rhabditidae</taxon>
        <taxon>Mesorhabditinae</taxon>
        <taxon>Mesorhabditis</taxon>
    </lineage>
</organism>
<dbReference type="EMBL" id="CATQJA010000586">
    <property type="protein sequence ID" value="CAJ0561805.1"/>
    <property type="molecule type" value="Genomic_DNA"/>
</dbReference>
<feature type="compositionally biased region" description="Acidic residues" evidence="2">
    <location>
        <begin position="1"/>
        <end position="12"/>
    </location>
</feature>
<protein>
    <recommendedName>
        <fullName evidence="3">BTB domain-containing protein</fullName>
    </recommendedName>
</protein>
<evidence type="ECO:0000256" key="1">
    <source>
        <dbReference type="ARBA" id="ARBA00022473"/>
    </source>
</evidence>
<name>A0AA36FQ02_9BILA</name>
<feature type="region of interest" description="Disordered" evidence="2">
    <location>
        <begin position="1"/>
        <end position="55"/>
    </location>
</feature>
<evidence type="ECO:0000259" key="3">
    <source>
        <dbReference type="PROSITE" id="PS50097"/>
    </source>
</evidence>
<dbReference type="Pfam" id="PF07707">
    <property type="entry name" value="BACK"/>
    <property type="match status" value="1"/>
</dbReference>